<name>A0ABC9NE08_BACUC</name>
<keyword evidence="2" id="KW-1185">Reference proteome</keyword>
<reference evidence="1" key="1">
    <citation type="submission" date="2007-06" db="EMBL/GenBank/DDBJ databases">
        <authorList>
            <person name="Fulton L."/>
            <person name="Clifton S."/>
            <person name="Fulton B."/>
            <person name="Xu J."/>
            <person name="Minx P."/>
            <person name="Pepin K.H."/>
            <person name="Johnson M."/>
            <person name="Thiruvilangam P."/>
            <person name="Bhonagiri V."/>
            <person name="Nash W.E."/>
            <person name="Mardis E.R."/>
            <person name="Wilson R.K."/>
        </authorList>
    </citation>
    <scope>NUCLEOTIDE SEQUENCE [LARGE SCALE GENOMIC DNA]</scope>
    <source>
        <strain evidence="1">ATCC 8492</strain>
    </source>
</reference>
<protein>
    <submittedName>
        <fullName evidence="1">Uncharacterized protein</fullName>
    </submittedName>
</protein>
<dbReference type="EMBL" id="AAYH02000041">
    <property type="protein sequence ID" value="EDO54776.1"/>
    <property type="molecule type" value="Genomic_DNA"/>
</dbReference>
<evidence type="ECO:0000313" key="1">
    <source>
        <dbReference type="EMBL" id="EDO54776.1"/>
    </source>
</evidence>
<dbReference type="AlphaFoldDB" id="A0ABC9NE08"/>
<gene>
    <name evidence="1" type="ORF">BACUNI_01761</name>
</gene>
<reference evidence="1" key="2">
    <citation type="submission" date="2013-11" db="EMBL/GenBank/DDBJ databases">
        <title>Draft genome sequence of Bacteroides uniformis (ATCC 8492).</title>
        <authorList>
            <person name="Sudarsanam P."/>
            <person name="Ley R."/>
            <person name="Guruge J."/>
            <person name="Turnbaugh P.J."/>
            <person name="Mahowald M."/>
            <person name="Liep D."/>
            <person name="Gordon J."/>
        </authorList>
    </citation>
    <scope>NUCLEOTIDE SEQUENCE</scope>
    <source>
        <strain evidence="1">ATCC 8492</strain>
    </source>
</reference>
<dbReference type="Proteomes" id="UP000004110">
    <property type="component" value="Unassembled WGS sequence"/>
</dbReference>
<evidence type="ECO:0000313" key="2">
    <source>
        <dbReference type="Proteomes" id="UP000004110"/>
    </source>
</evidence>
<proteinExistence type="predicted"/>
<sequence>MMITFFILLWILVVNKNLVVVFLVVDCYCFQSLS</sequence>
<organism evidence="1 2">
    <name type="scientific">Bacteroides uniformis (strain ATCC 8492 / DSM 6597 / CCUG 4942 / CIP 103695 / JCM 5828 / KCTC 5204 / NCTC 13054 / VPI 0061)</name>
    <dbReference type="NCBI Taxonomy" id="411479"/>
    <lineage>
        <taxon>Bacteria</taxon>
        <taxon>Pseudomonadati</taxon>
        <taxon>Bacteroidota</taxon>
        <taxon>Bacteroidia</taxon>
        <taxon>Bacteroidales</taxon>
        <taxon>Bacteroidaceae</taxon>
        <taxon>Bacteroides</taxon>
    </lineage>
</organism>
<comment type="caution">
    <text evidence="1">The sequence shown here is derived from an EMBL/GenBank/DDBJ whole genome shotgun (WGS) entry which is preliminary data.</text>
</comment>
<accession>A0ABC9NE08</accession>